<dbReference type="Proteomes" id="UP000176614">
    <property type="component" value="Unassembled WGS sequence"/>
</dbReference>
<proteinExistence type="inferred from homology"/>
<dbReference type="Pfam" id="PF00252">
    <property type="entry name" value="Ribosomal_L16"/>
    <property type="match status" value="1"/>
</dbReference>
<dbReference type="FunFam" id="3.90.1170.10:FF:000001">
    <property type="entry name" value="50S ribosomal protein L16"/>
    <property type="match status" value="1"/>
</dbReference>
<dbReference type="GO" id="GO:0006412">
    <property type="term" value="P:translation"/>
    <property type="evidence" value="ECO:0007669"/>
    <property type="project" value="UniProtKB-UniRule"/>
</dbReference>
<dbReference type="Gene3D" id="3.90.1170.10">
    <property type="entry name" value="Ribosomal protein L10e/L16"/>
    <property type="match status" value="1"/>
</dbReference>
<dbReference type="GO" id="GO:0003735">
    <property type="term" value="F:structural constituent of ribosome"/>
    <property type="evidence" value="ECO:0007669"/>
    <property type="project" value="InterPro"/>
</dbReference>
<dbReference type="PRINTS" id="PR00060">
    <property type="entry name" value="RIBOSOMALL16"/>
</dbReference>
<dbReference type="GO" id="GO:0022625">
    <property type="term" value="C:cytosolic large ribosomal subunit"/>
    <property type="evidence" value="ECO:0007669"/>
    <property type="project" value="TreeGrafter"/>
</dbReference>
<comment type="similarity">
    <text evidence="1 6 7">Belongs to the universal ribosomal protein uL16 family.</text>
</comment>
<reference evidence="9 10" key="1">
    <citation type="journal article" date="2016" name="Nat. Commun.">
        <title>Thousands of microbial genomes shed light on interconnected biogeochemical processes in an aquifer system.</title>
        <authorList>
            <person name="Anantharaman K."/>
            <person name="Brown C.T."/>
            <person name="Hug L.A."/>
            <person name="Sharon I."/>
            <person name="Castelle C.J."/>
            <person name="Probst A.J."/>
            <person name="Thomas B.C."/>
            <person name="Singh A."/>
            <person name="Wilkins M.J."/>
            <person name="Karaoz U."/>
            <person name="Brodie E.L."/>
            <person name="Williams K.H."/>
            <person name="Hubbard S.S."/>
            <person name="Banfield J.F."/>
        </authorList>
    </citation>
    <scope>NUCLEOTIDE SEQUENCE [LARGE SCALE GENOMIC DNA]</scope>
</reference>
<sequence length="135" mass="15019">MLLPKKVKFRKQQRGNNRGIAVRGSTISFGEYAIKSIERGLLTSRQLEAARKQIVHETKRGGKIWIRVFPDKPIAKKPPETRMGSGKAPTDHYAAVIKPGKVLFEMSGVTDEIARRALGKAAAKLPLRTKFIIKA</sequence>
<dbReference type="GO" id="GO:0019843">
    <property type="term" value="F:rRNA binding"/>
    <property type="evidence" value="ECO:0007669"/>
    <property type="project" value="UniProtKB-UniRule"/>
</dbReference>
<dbReference type="NCBIfam" id="TIGR01164">
    <property type="entry name" value="rplP_bact"/>
    <property type="match status" value="1"/>
</dbReference>
<dbReference type="InterPro" id="IPR020798">
    <property type="entry name" value="Ribosomal_uL16_CS"/>
</dbReference>
<evidence type="ECO:0000313" key="10">
    <source>
        <dbReference type="Proteomes" id="UP000176614"/>
    </source>
</evidence>
<dbReference type="InterPro" id="IPR047873">
    <property type="entry name" value="Ribosomal_uL16"/>
</dbReference>
<evidence type="ECO:0000256" key="8">
    <source>
        <dbReference type="RuleBase" id="RU004414"/>
    </source>
</evidence>
<evidence type="ECO:0000256" key="4">
    <source>
        <dbReference type="ARBA" id="ARBA00023274"/>
    </source>
</evidence>
<evidence type="ECO:0000256" key="1">
    <source>
        <dbReference type="ARBA" id="ARBA00008931"/>
    </source>
</evidence>
<evidence type="ECO:0000256" key="6">
    <source>
        <dbReference type="HAMAP-Rule" id="MF_01342"/>
    </source>
</evidence>
<evidence type="ECO:0000256" key="5">
    <source>
        <dbReference type="ARBA" id="ARBA00035198"/>
    </source>
</evidence>
<accession>A0A1F4VYY6</accession>
<dbReference type="PANTHER" id="PTHR12220:SF13">
    <property type="entry name" value="LARGE RIBOSOMAL SUBUNIT PROTEIN UL16M"/>
    <property type="match status" value="1"/>
</dbReference>
<dbReference type="PANTHER" id="PTHR12220">
    <property type="entry name" value="50S/60S RIBOSOMAL PROTEIN L16"/>
    <property type="match status" value="1"/>
</dbReference>
<evidence type="ECO:0000256" key="2">
    <source>
        <dbReference type="ARBA" id="ARBA00022555"/>
    </source>
</evidence>
<keyword evidence="6 8" id="KW-0699">rRNA-binding</keyword>
<keyword evidence="4 6" id="KW-0687">Ribonucleoprotein</keyword>
<dbReference type="PROSITE" id="PS00586">
    <property type="entry name" value="RIBOSOMAL_L16_1"/>
    <property type="match status" value="1"/>
</dbReference>
<organism evidence="9 10">
    <name type="scientific">candidate division WWE3 bacterium RIFOXYA2_FULL_46_9</name>
    <dbReference type="NCBI Taxonomy" id="1802636"/>
    <lineage>
        <taxon>Bacteria</taxon>
        <taxon>Katanobacteria</taxon>
    </lineage>
</organism>
<dbReference type="EMBL" id="MEVT01000022">
    <property type="protein sequence ID" value="OGC62228.1"/>
    <property type="molecule type" value="Genomic_DNA"/>
</dbReference>
<dbReference type="InterPro" id="IPR016180">
    <property type="entry name" value="Ribosomal_uL16_dom"/>
</dbReference>
<dbReference type="InterPro" id="IPR036920">
    <property type="entry name" value="Ribosomal_uL16_sf"/>
</dbReference>
<comment type="caution">
    <text evidence="9">The sequence shown here is derived from an EMBL/GenBank/DDBJ whole genome shotgun (WGS) entry which is preliminary data.</text>
</comment>
<keyword evidence="2 6" id="KW-0820">tRNA-binding</keyword>
<comment type="subunit">
    <text evidence="6 8">Part of the 50S ribosomal subunit.</text>
</comment>
<keyword evidence="6 8" id="KW-0694">RNA-binding</keyword>
<dbReference type="SUPFAM" id="SSF54686">
    <property type="entry name" value="Ribosomal protein L16p/L10e"/>
    <property type="match status" value="1"/>
</dbReference>
<keyword evidence="3 6" id="KW-0689">Ribosomal protein</keyword>
<name>A0A1F4VYY6_UNCKA</name>
<evidence type="ECO:0000313" key="9">
    <source>
        <dbReference type="EMBL" id="OGC62228.1"/>
    </source>
</evidence>
<dbReference type="AlphaFoldDB" id="A0A1F4VYY6"/>
<evidence type="ECO:0000256" key="3">
    <source>
        <dbReference type="ARBA" id="ARBA00022980"/>
    </source>
</evidence>
<dbReference type="GO" id="GO:0000049">
    <property type="term" value="F:tRNA binding"/>
    <property type="evidence" value="ECO:0007669"/>
    <property type="project" value="UniProtKB-KW"/>
</dbReference>
<dbReference type="InterPro" id="IPR000114">
    <property type="entry name" value="Ribosomal_uL16_bact-type"/>
</dbReference>
<comment type="function">
    <text evidence="6 8">Binds 23S rRNA and is also seen to make contacts with the A and possibly P site tRNAs.</text>
</comment>
<dbReference type="CDD" id="cd01433">
    <property type="entry name" value="Ribosomal_L16_L10e"/>
    <property type="match status" value="1"/>
</dbReference>
<dbReference type="HAMAP" id="MF_01342">
    <property type="entry name" value="Ribosomal_uL16"/>
    <property type="match status" value="1"/>
</dbReference>
<gene>
    <name evidence="6" type="primary">rplP</name>
    <name evidence="9" type="ORF">A2264_02995</name>
</gene>
<evidence type="ECO:0000256" key="7">
    <source>
        <dbReference type="RuleBase" id="RU004413"/>
    </source>
</evidence>
<protein>
    <recommendedName>
        <fullName evidence="5 6">Large ribosomal subunit protein uL16</fullName>
    </recommendedName>
</protein>